<evidence type="ECO:0000313" key="6">
    <source>
        <dbReference type="Proteomes" id="UP001454036"/>
    </source>
</evidence>
<keyword evidence="6" id="KW-1185">Reference proteome</keyword>
<dbReference type="SUPFAM" id="SSF74788">
    <property type="entry name" value="Cullin repeat-like"/>
    <property type="match status" value="1"/>
</dbReference>
<dbReference type="EMBL" id="BAABME010003123">
    <property type="protein sequence ID" value="GAA0157517.1"/>
    <property type="molecule type" value="Genomic_DNA"/>
</dbReference>
<evidence type="ECO:0000313" key="5">
    <source>
        <dbReference type="EMBL" id="GAA0157517.1"/>
    </source>
</evidence>
<dbReference type="InterPro" id="IPR016159">
    <property type="entry name" value="Cullin_repeat-like_dom_sf"/>
</dbReference>
<dbReference type="InterPro" id="IPR046364">
    <property type="entry name" value="Exo70_C"/>
</dbReference>
<dbReference type="GO" id="GO:0015031">
    <property type="term" value="P:protein transport"/>
    <property type="evidence" value="ECO:0007669"/>
    <property type="project" value="UniProtKB-KW"/>
</dbReference>
<proteinExistence type="inferred from homology"/>
<accession>A0AAV3Q2V8</accession>
<name>A0AAV3Q2V8_LITER</name>
<evidence type="ECO:0000256" key="3">
    <source>
        <dbReference type="RuleBase" id="RU365026"/>
    </source>
</evidence>
<gene>
    <name evidence="5" type="ORF">LIER_14769</name>
</gene>
<keyword evidence="3" id="KW-0653">Protein transport</keyword>
<dbReference type="Pfam" id="PF03081">
    <property type="entry name" value="Exo70_C"/>
    <property type="match status" value="1"/>
</dbReference>
<comment type="similarity">
    <text evidence="1 3">Belongs to the EXO70 family.</text>
</comment>
<reference evidence="5 6" key="1">
    <citation type="submission" date="2024-01" db="EMBL/GenBank/DDBJ databases">
        <title>The complete chloroplast genome sequence of Lithospermum erythrorhizon: insights into the phylogenetic relationship among Boraginaceae species and the maternal lineages of purple gromwells.</title>
        <authorList>
            <person name="Okada T."/>
            <person name="Watanabe K."/>
        </authorList>
    </citation>
    <scope>NUCLEOTIDE SEQUENCE [LARGE SCALE GENOMIC DNA]</scope>
</reference>
<keyword evidence="2 3" id="KW-0813">Transport</keyword>
<dbReference type="Gene3D" id="1.20.1280.170">
    <property type="entry name" value="Exocyst complex component Exo70"/>
    <property type="match status" value="1"/>
</dbReference>
<evidence type="ECO:0000259" key="4">
    <source>
        <dbReference type="Pfam" id="PF03081"/>
    </source>
</evidence>
<organism evidence="5 6">
    <name type="scientific">Lithospermum erythrorhizon</name>
    <name type="common">Purple gromwell</name>
    <name type="synonym">Lithospermum officinale var. erythrorhizon</name>
    <dbReference type="NCBI Taxonomy" id="34254"/>
    <lineage>
        <taxon>Eukaryota</taxon>
        <taxon>Viridiplantae</taxon>
        <taxon>Streptophyta</taxon>
        <taxon>Embryophyta</taxon>
        <taxon>Tracheophyta</taxon>
        <taxon>Spermatophyta</taxon>
        <taxon>Magnoliopsida</taxon>
        <taxon>eudicotyledons</taxon>
        <taxon>Gunneridae</taxon>
        <taxon>Pentapetalae</taxon>
        <taxon>asterids</taxon>
        <taxon>lamiids</taxon>
        <taxon>Boraginales</taxon>
        <taxon>Boraginaceae</taxon>
        <taxon>Boraginoideae</taxon>
        <taxon>Lithospermeae</taxon>
        <taxon>Lithospermum</taxon>
    </lineage>
</organism>
<comment type="caution">
    <text evidence="5">The sequence shown here is derived from an EMBL/GenBank/DDBJ whole genome shotgun (WGS) entry which is preliminary data.</text>
</comment>
<dbReference type="PANTHER" id="PTHR12542">
    <property type="entry name" value="EXOCYST COMPLEX PROTEIN EXO70"/>
    <property type="match status" value="1"/>
</dbReference>
<dbReference type="Proteomes" id="UP001454036">
    <property type="component" value="Unassembled WGS sequence"/>
</dbReference>
<dbReference type="Pfam" id="PF20669">
    <property type="entry name" value="Exo70_N"/>
    <property type="match status" value="1"/>
</dbReference>
<evidence type="ECO:0000256" key="1">
    <source>
        <dbReference type="ARBA" id="ARBA00006756"/>
    </source>
</evidence>
<dbReference type="GO" id="GO:0005546">
    <property type="term" value="F:phosphatidylinositol-4,5-bisphosphate binding"/>
    <property type="evidence" value="ECO:0007669"/>
    <property type="project" value="InterPro"/>
</dbReference>
<dbReference type="GO" id="GO:0000145">
    <property type="term" value="C:exocyst"/>
    <property type="evidence" value="ECO:0007669"/>
    <property type="project" value="InterPro"/>
</dbReference>
<keyword evidence="3" id="KW-0268">Exocytosis</keyword>
<sequence length="626" mass="72699">MADFKGVAKLLAAKEMLKNSLEKSREISFEIKKTGSRLEKRGLRLEHLKPAIQDVASSCALYEIKLRVNRAVGPIIGVLKIFDLVNELQWLLYYDPWVDFFGYIGNVKRLEEALQLLSANCALAVLWMEDLVQFLQSKIVVDDWYLPHSLRLLKELEEAGERLHLRDGVLMAAFKKLENEFRLLLEKDGYPSPHVIQKVQAIIERFTANDRMRRCVCIYVEVRSTIVRTALQALDLDYLHQSLSEHGSIQGIEGCIQQWGKDLEIVVKDLDVEHRLCKELFQKADNGVWMGCFERISLQSGICDFIRFGDTVAGGKKEAIKLLNLLEIFTILDRVRLDFNRLFSGKACLEIQNQTRDLIKKVITCINEIFWDLSVQVELTMILRPPTDGSLPRMVSFVIDFCNQLFEDDYMPVLIQVLEIHRVWSRESFNKESIPLEVSNIIKKLEVNLGIWAEAYKDTAVANIFLMNCHWYLYKNVRGTKVGDLMGEDWLTQQEEYVKHYKTIFLKESWERLPSLLSEDDLILFPGGRATDQNLVKKRLQEFTDAFDDIYDNQSRWILSDEGLRLSTSRLLLQTVVVPYNDYIQKYIPFMETEEDSSLYVKYSPMSLQNKISSLFQQKTGYYKNT</sequence>
<dbReference type="AlphaFoldDB" id="A0AAV3Q2V8"/>
<evidence type="ECO:0000256" key="2">
    <source>
        <dbReference type="ARBA" id="ARBA00022448"/>
    </source>
</evidence>
<dbReference type="PANTHER" id="PTHR12542:SF121">
    <property type="entry name" value="EXOCYST SUBUNIT EXO70 FAMILY PROTEIN"/>
    <property type="match status" value="1"/>
</dbReference>
<feature type="domain" description="Exocyst complex subunit Exo70 C-terminal" evidence="4">
    <location>
        <begin position="261"/>
        <end position="614"/>
    </location>
</feature>
<dbReference type="InterPro" id="IPR004140">
    <property type="entry name" value="Exo70"/>
</dbReference>
<dbReference type="GO" id="GO:0006887">
    <property type="term" value="P:exocytosis"/>
    <property type="evidence" value="ECO:0007669"/>
    <property type="project" value="UniProtKB-KW"/>
</dbReference>
<comment type="function">
    <text evidence="3">Component of the exocyst complex.</text>
</comment>
<protein>
    <recommendedName>
        <fullName evidence="3">Exocyst subunit Exo70 family protein</fullName>
    </recommendedName>
</protein>